<dbReference type="Proteomes" id="UP000007939">
    <property type="component" value="Chromosome"/>
</dbReference>
<protein>
    <submittedName>
        <fullName evidence="1">Uncharacterized protein</fullName>
    </submittedName>
</protein>
<accession>F4GJ00</accession>
<reference evidence="1 2" key="2">
    <citation type="journal article" date="2012" name="Stand. Genomic Sci.">
        <title>Complete genome sequence of the termite hindgut bacterium Spirochaeta coccoides type strain (SPN1(T)), reclassification in the genus Sphaerochaeta as Sphaerochaeta coccoides comb. nov. and emendations of the family Spirochaetaceae and the genus Sphaerochaeta.</title>
        <authorList>
            <person name="Abt B."/>
            <person name="Han C."/>
            <person name="Scheuner C."/>
            <person name="Lu M."/>
            <person name="Lapidus A."/>
            <person name="Nolan M."/>
            <person name="Lucas S."/>
            <person name="Hammon N."/>
            <person name="Deshpande S."/>
            <person name="Cheng J.F."/>
            <person name="Tapia R."/>
            <person name="Goodwin L.A."/>
            <person name="Pitluck S."/>
            <person name="Liolios K."/>
            <person name="Pagani I."/>
            <person name="Ivanova N."/>
            <person name="Mavromatis K."/>
            <person name="Mikhailova N."/>
            <person name="Huntemann M."/>
            <person name="Pati A."/>
            <person name="Chen A."/>
            <person name="Palaniappan K."/>
            <person name="Land M."/>
            <person name="Hauser L."/>
            <person name="Brambilla E.M."/>
            <person name="Rohde M."/>
            <person name="Spring S."/>
            <person name="Gronow S."/>
            <person name="Goker M."/>
            <person name="Woyke T."/>
            <person name="Bristow J."/>
            <person name="Eisen J.A."/>
            <person name="Markowitz V."/>
            <person name="Hugenholtz P."/>
            <person name="Kyrpides N.C."/>
            <person name="Klenk H.P."/>
            <person name="Detter J.C."/>
        </authorList>
    </citation>
    <scope>NUCLEOTIDE SEQUENCE [LARGE SCALE GENOMIC DNA]</scope>
    <source>
        <strain evidence="2">ATCC BAA-1237 / DSM 17374 / SPN1</strain>
    </source>
</reference>
<evidence type="ECO:0000313" key="1">
    <source>
        <dbReference type="EMBL" id="AEC01295.1"/>
    </source>
</evidence>
<keyword evidence="2" id="KW-1185">Reference proteome</keyword>
<evidence type="ECO:0000313" key="2">
    <source>
        <dbReference type="Proteomes" id="UP000007939"/>
    </source>
</evidence>
<dbReference type="EMBL" id="CP002659">
    <property type="protein sequence ID" value="AEC01295.1"/>
    <property type="molecule type" value="Genomic_DNA"/>
</dbReference>
<organism evidence="1 2">
    <name type="scientific">Parasphaerochaeta coccoides (strain ATCC BAA-1237 / DSM 17374 / SPN1)</name>
    <name type="common">Sphaerochaeta coccoides</name>
    <dbReference type="NCBI Taxonomy" id="760011"/>
    <lineage>
        <taxon>Bacteria</taxon>
        <taxon>Pseudomonadati</taxon>
        <taxon>Spirochaetota</taxon>
        <taxon>Spirochaetia</taxon>
        <taxon>Spirochaetales</taxon>
        <taxon>Sphaerochaetaceae</taxon>
        <taxon>Parasphaerochaeta</taxon>
    </lineage>
</organism>
<reference evidence="2" key="1">
    <citation type="submission" date="2011-04" db="EMBL/GenBank/DDBJ databases">
        <title>The complete genome of Spirochaeta coccoides DSM 17374.</title>
        <authorList>
            <person name="Lucas S."/>
            <person name="Copeland A."/>
            <person name="Lapidus A."/>
            <person name="Bruce D."/>
            <person name="Goodwin L."/>
            <person name="Pitluck S."/>
            <person name="Peters L."/>
            <person name="Kyrpides N."/>
            <person name="Mavromatis K."/>
            <person name="Pagani I."/>
            <person name="Ivanova N."/>
            <person name="Ovchinnikova G."/>
            <person name="Lu M."/>
            <person name="Detter J.C."/>
            <person name="Tapia R."/>
            <person name="Han C."/>
            <person name="Land M."/>
            <person name="Hauser L."/>
            <person name="Markowitz V."/>
            <person name="Cheng J.-F."/>
            <person name="Hugenholtz P."/>
            <person name="Woyke T."/>
            <person name="Wu D."/>
            <person name="Spring S."/>
            <person name="Schroeder M."/>
            <person name="Brambilla E."/>
            <person name="Klenk H.-P."/>
            <person name="Eisen J.A."/>
        </authorList>
    </citation>
    <scope>NUCLEOTIDE SEQUENCE [LARGE SCALE GENOMIC DNA]</scope>
    <source>
        <strain evidence="2">ATCC BAA-1237 / DSM 17374 / SPN1</strain>
    </source>
</reference>
<dbReference type="KEGG" id="scc:Spico_0053"/>
<name>F4GJ00_PARC1</name>
<sequence length="43" mass="5191">MWPAQRNGLLIVRRVRRYLLMFRSENNLYGRFYVGSRTAVTQT</sequence>
<gene>
    <name evidence="1" type="ordered locus">Spico_0053</name>
</gene>
<proteinExistence type="predicted"/>
<dbReference type="HOGENOM" id="CLU_3239742_0_0_12"/>
<dbReference type="AlphaFoldDB" id="F4GJ00"/>